<sequence>MTIPALLFTTAPVADGRATAPAPVADGRATGPGPARSPLPAARFHSPVAEAAAPPPSLVRAPLPVLRFLAHPHPTDRDAPSPAALP</sequence>
<organism evidence="2 3">
    <name type="scientific">Actinoplanes philippinensis</name>
    <dbReference type="NCBI Taxonomy" id="35752"/>
    <lineage>
        <taxon>Bacteria</taxon>
        <taxon>Bacillati</taxon>
        <taxon>Actinomycetota</taxon>
        <taxon>Actinomycetes</taxon>
        <taxon>Micromonosporales</taxon>
        <taxon>Micromonosporaceae</taxon>
        <taxon>Actinoplanes</taxon>
    </lineage>
</organism>
<evidence type="ECO:0000313" key="3">
    <source>
        <dbReference type="Proteomes" id="UP000199645"/>
    </source>
</evidence>
<proteinExistence type="predicted"/>
<dbReference type="STRING" id="35752.SAMN05421541_110167"/>
<protein>
    <submittedName>
        <fullName evidence="2">Uncharacterized protein</fullName>
    </submittedName>
</protein>
<keyword evidence="3" id="KW-1185">Reference proteome</keyword>
<dbReference type="EMBL" id="FONV01000010">
    <property type="protein sequence ID" value="SFF42795.1"/>
    <property type="molecule type" value="Genomic_DNA"/>
</dbReference>
<gene>
    <name evidence="2" type="ORF">SAMN05421541_110167</name>
</gene>
<name>A0A1I2IKF1_9ACTN</name>
<reference evidence="2 3" key="1">
    <citation type="submission" date="2016-10" db="EMBL/GenBank/DDBJ databases">
        <authorList>
            <person name="de Groot N.N."/>
        </authorList>
    </citation>
    <scope>NUCLEOTIDE SEQUENCE [LARGE SCALE GENOMIC DNA]</scope>
    <source>
        <strain evidence="2 3">DSM 43019</strain>
    </source>
</reference>
<evidence type="ECO:0000313" key="2">
    <source>
        <dbReference type="EMBL" id="SFF42795.1"/>
    </source>
</evidence>
<evidence type="ECO:0000256" key="1">
    <source>
        <dbReference type="SAM" id="MobiDB-lite"/>
    </source>
</evidence>
<feature type="region of interest" description="Disordered" evidence="1">
    <location>
        <begin position="15"/>
        <end position="41"/>
    </location>
</feature>
<accession>A0A1I2IKF1</accession>
<dbReference type="Proteomes" id="UP000199645">
    <property type="component" value="Unassembled WGS sequence"/>
</dbReference>
<dbReference type="AlphaFoldDB" id="A0A1I2IKF1"/>